<dbReference type="STRING" id="1116391.PM3016_1168"/>
<dbReference type="Proteomes" id="UP000007523">
    <property type="component" value="Chromosome"/>
</dbReference>
<reference evidence="1 2" key="1">
    <citation type="journal article" date="2012" name="J. Bacteriol.">
        <title>Complete Genome Sequence of Paenibacillus mucilaginosus 3016, a Bacterium Functional as Microbial Fertilizer.</title>
        <authorList>
            <person name="Ma M."/>
            <person name="Wang Z."/>
            <person name="Li L."/>
            <person name="Jiang X."/>
            <person name="Guan D."/>
            <person name="Cao F."/>
            <person name="Chen H."/>
            <person name="Wang X."/>
            <person name="Shen D."/>
            <person name="Du B."/>
            <person name="Li J."/>
        </authorList>
    </citation>
    <scope>NUCLEOTIDE SEQUENCE [LARGE SCALE GENOMIC DNA]</scope>
    <source>
        <strain evidence="1 2">3016</strain>
    </source>
</reference>
<evidence type="ECO:0000313" key="2">
    <source>
        <dbReference type="Proteomes" id="UP000007523"/>
    </source>
</evidence>
<dbReference type="HOGENOM" id="CLU_2509543_0_0_9"/>
<dbReference type="EMBL" id="CP003235">
    <property type="protein sequence ID" value="AFC28098.1"/>
    <property type="molecule type" value="Genomic_DNA"/>
</dbReference>
<accession>H6NEF5</accession>
<keyword evidence="2" id="KW-1185">Reference proteome</keyword>
<proteinExistence type="predicted"/>
<sequence>MLPFHNNDVCVDRIPIGAGVFLYAECPKKVPEIERISDFCVRKRLLHLLYKERDGTFRSFIREGEGCIWTIKEFPSGSCSEGIKH</sequence>
<organism evidence="1 2">
    <name type="scientific">Paenibacillus mucilaginosus 3016</name>
    <dbReference type="NCBI Taxonomy" id="1116391"/>
    <lineage>
        <taxon>Bacteria</taxon>
        <taxon>Bacillati</taxon>
        <taxon>Bacillota</taxon>
        <taxon>Bacilli</taxon>
        <taxon>Bacillales</taxon>
        <taxon>Paenibacillaceae</taxon>
        <taxon>Paenibacillus</taxon>
    </lineage>
</organism>
<evidence type="ECO:0000313" key="1">
    <source>
        <dbReference type="EMBL" id="AFC28098.1"/>
    </source>
</evidence>
<name>H6NEF5_9BACL</name>
<gene>
    <name evidence="1" type="ORF">PM3016_1168</name>
</gene>
<protein>
    <submittedName>
        <fullName evidence="1">Uncharacterized protein</fullName>
    </submittedName>
</protein>
<dbReference type="KEGG" id="pmq:PM3016_1168"/>
<dbReference type="AlphaFoldDB" id="H6NEF5"/>